<dbReference type="Proteomes" id="UP001065682">
    <property type="component" value="Unassembled WGS sequence"/>
</dbReference>
<sequence length="490" mass="53950">MTMPGGSRDKQGTPAMTTQERRLVQSEIGALKKMLAQLPESSIIERMSLEARKRSLEEELASQRQTGAEEVPPGYKRTEVGVVPENWRVETISKIANVKTGPFGSSLHQHDYVEEGTPIITVEHLSEHGVVHDNLPLVSDSDRLRLKSYSLRKNDIVFSRVGSIDRNSLISEAEDGWLFSGRLLRVRVSDHTVHSPYLSYHFHSEPFKQRVRGVAVGQTMASLNTQILKEICIVLPSLPEQRTIAAALSDADGLIGALDALIEKKRAIKQAAMQQLLTGKKRLPGFSGEWRTTTLGETADIRNGATPSTQIPAYWNGQIPWCTPTDITGTPGKYLLETERSITVEGLENCAASLLPVGALLLCSRATIGEIKIAASPVCTNQGFKSLVCKSGISNEFLYYLLLTLKPQMIERAIGSTFLEIGKRDVASIKLRIPEHSEQTAIATVLSDMDAEIAALEHRREKAKQIKQGMMQQLLTGRIRLPSAGRVSAQ</sequence>
<feature type="domain" description="Type I restriction modification DNA specificity" evidence="5">
    <location>
        <begin position="84"/>
        <end position="253"/>
    </location>
</feature>
<evidence type="ECO:0000259" key="5">
    <source>
        <dbReference type="Pfam" id="PF01420"/>
    </source>
</evidence>
<dbReference type="InterPro" id="IPR000055">
    <property type="entry name" value="Restrct_endonuc_typeI_TRD"/>
</dbReference>
<evidence type="ECO:0000256" key="3">
    <source>
        <dbReference type="ARBA" id="ARBA00023125"/>
    </source>
</evidence>
<protein>
    <recommendedName>
        <fullName evidence="5">Type I restriction modification DNA specificity domain-containing protein</fullName>
    </recommendedName>
</protein>
<dbReference type="AlphaFoldDB" id="A0A9E4ZQ60"/>
<feature type="domain" description="Type I restriction modification DNA specificity" evidence="5">
    <location>
        <begin position="289"/>
        <end position="461"/>
    </location>
</feature>
<feature type="coiled-coil region" evidence="4">
    <location>
        <begin position="446"/>
        <end position="473"/>
    </location>
</feature>
<gene>
    <name evidence="6" type="ORF">FKB36_12565</name>
</gene>
<keyword evidence="2" id="KW-0680">Restriction system</keyword>
<evidence type="ECO:0000313" key="7">
    <source>
        <dbReference type="Proteomes" id="UP001065682"/>
    </source>
</evidence>
<dbReference type="InterPro" id="IPR044946">
    <property type="entry name" value="Restrct_endonuc_typeI_TRD_sf"/>
</dbReference>
<dbReference type="GO" id="GO:0009307">
    <property type="term" value="P:DNA restriction-modification system"/>
    <property type="evidence" value="ECO:0007669"/>
    <property type="project" value="UniProtKB-KW"/>
</dbReference>
<name>A0A9E4ZQ60_9EURY</name>
<dbReference type="CDD" id="cd17273">
    <property type="entry name" value="RMtype1_S_EcoJA69PI-TRD1-CR1_like"/>
    <property type="match status" value="1"/>
</dbReference>
<organism evidence="6 7">
    <name type="scientific">Methanoculleus formosensis</name>
    <dbReference type="NCBI Taxonomy" id="2590886"/>
    <lineage>
        <taxon>Archaea</taxon>
        <taxon>Methanobacteriati</taxon>
        <taxon>Methanobacteriota</taxon>
        <taxon>Stenosarchaea group</taxon>
        <taxon>Methanomicrobia</taxon>
        <taxon>Methanomicrobiales</taxon>
        <taxon>Methanomicrobiaceae</taxon>
        <taxon>Methanoculleus</taxon>
    </lineage>
</organism>
<dbReference type="InterPro" id="IPR052021">
    <property type="entry name" value="Type-I_RS_S_subunit"/>
</dbReference>
<evidence type="ECO:0000256" key="4">
    <source>
        <dbReference type="SAM" id="Coils"/>
    </source>
</evidence>
<dbReference type="Gene3D" id="1.10.287.1120">
    <property type="entry name" value="Bipartite methylase S protein"/>
    <property type="match status" value="1"/>
</dbReference>
<dbReference type="PANTHER" id="PTHR30408:SF13">
    <property type="entry name" value="TYPE I RESTRICTION ENZYME HINDI SPECIFICITY SUBUNIT"/>
    <property type="match status" value="1"/>
</dbReference>
<dbReference type="PANTHER" id="PTHR30408">
    <property type="entry name" value="TYPE-1 RESTRICTION ENZYME ECOKI SPECIFICITY PROTEIN"/>
    <property type="match status" value="1"/>
</dbReference>
<dbReference type="Pfam" id="PF01420">
    <property type="entry name" value="Methylase_S"/>
    <property type="match status" value="2"/>
</dbReference>
<dbReference type="EMBL" id="VHLL01000012">
    <property type="protein sequence ID" value="MCT8338296.1"/>
    <property type="molecule type" value="Genomic_DNA"/>
</dbReference>
<comment type="caution">
    <text evidence="6">The sequence shown here is derived from an EMBL/GenBank/DDBJ whole genome shotgun (WGS) entry which is preliminary data.</text>
</comment>
<dbReference type="SUPFAM" id="SSF116734">
    <property type="entry name" value="DNA methylase specificity domain"/>
    <property type="match status" value="2"/>
</dbReference>
<evidence type="ECO:0000256" key="1">
    <source>
        <dbReference type="ARBA" id="ARBA00010923"/>
    </source>
</evidence>
<proteinExistence type="inferred from homology"/>
<keyword evidence="7" id="KW-1185">Reference proteome</keyword>
<accession>A0A9E4ZQ60</accession>
<dbReference type="Gene3D" id="3.90.220.20">
    <property type="entry name" value="DNA methylase specificity domains"/>
    <property type="match status" value="2"/>
</dbReference>
<keyword evidence="3" id="KW-0238">DNA-binding</keyword>
<dbReference type="GO" id="GO:0003677">
    <property type="term" value="F:DNA binding"/>
    <property type="evidence" value="ECO:0007669"/>
    <property type="project" value="UniProtKB-KW"/>
</dbReference>
<reference evidence="6" key="1">
    <citation type="submission" date="2019-06" db="EMBL/GenBank/DDBJ databases">
        <title>Methanoculleus strain from Tamsui River, Taipei, Taiwan.</title>
        <authorList>
            <person name="You Y.-T."/>
            <person name="Chen S.-C."/>
            <person name="Lai S.-J."/>
            <person name="Lee Y.-C."/>
            <person name="Lai M.-C."/>
        </authorList>
    </citation>
    <scope>NUCLEOTIDE SEQUENCE</scope>
    <source>
        <strain evidence="6">Afa-1</strain>
    </source>
</reference>
<evidence type="ECO:0000313" key="6">
    <source>
        <dbReference type="EMBL" id="MCT8338296.1"/>
    </source>
</evidence>
<dbReference type="CDD" id="cd16961">
    <property type="entry name" value="RMtype1_S_TRD-CR_like"/>
    <property type="match status" value="1"/>
</dbReference>
<comment type="similarity">
    <text evidence="1">Belongs to the type-I restriction system S methylase family.</text>
</comment>
<evidence type="ECO:0000256" key="2">
    <source>
        <dbReference type="ARBA" id="ARBA00022747"/>
    </source>
</evidence>
<keyword evidence="4" id="KW-0175">Coiled coil</keyword>